<feature type="region of interest" description="Disordered" evidence="5">
    <location>
        <begin position="159"/>
        <end position="184"/>
    </location>
</feature>
<dbReference type="InterPro" id="IPR029063">
    <property type="entry name" value="SAM-dependent_MTases_sf"/>
</dbReference>
<evidence type="ECO:0000313" key="8">
    <source>
        <dbReference type="Proteomes" id="UP001267638"/>
    </source>
</evidence>
<sequence length="317" mass="35672">MTKALSPFSLPCDVGAIYQGDALELIDQIPDQSVSLVLSSPPYNIGKSYERGMFKSLDAYRDWMDALISKLLDKVKPNGHICWQVGNYVRDGSLIPLDYLFFPMFEKRGCLLRNRIIWRYNFGLHAQRRFSGRYETLLWFSRSADYEFNLDPVRVPQLYPGKRHSKGKGERAGQPSGNPLGKNPSDFWEFDPSMAFDGKPVWDIPNVKANHPEKTDHPCQFPNELADRCILAMTAEGDMVLDPFAGAGTTVVCAESRGRIGIGFELDADYTQQANQRLSLARNGELPIRHSGIGPKQPKSGERVSTVPEEWLLQASE</sequence>
<dbReference type="EMBL" id="JAVDWV010000005">
    <property type="protein sequence ID" value="MDR7154604.1"/>
    <property type="molecule type" value="Genomic_DNA"/>
</dbReference>
<keyword evidence="8" id="KW-1185">Reference proteome</keyword>
<organism evidence="7 8">
    <name type="scientific">Sphingobium xenophagum</name>
    <dbReference type="NCBI Taxonomy" id="121428"/>
    <lineage>
        <taxon>Bacteria</taxon>
        <taxon>Pseudomonadati</taxon>
        <taxon>Pseudomonadota</taxon>
        <taxon>Alphaproteobacteria</taxon>
        <taxon>Sphingomonadales</taxon>
        <taxon>Sphingomonadaceae</taxon>
        <taxon>Sphingobium</taxon>
    </lineage>
</organism>
<dbReference type="RefSeq" id="WP_310223030.1">
    <property type="nucleotide sequence ID" value="NZ_JAVDWV010000005.1"/>
</dbReference>
<dbReference type="GO" id="GO:0008168">
    <property type="term" value="F:methyltransferase activity"/>
    <property type="evidence" value="ECO:0007669"/>
    <property type="project" value="UniProtKB-KW"/>
</dbReference>
<gene>
    <name evidence="7" type="ORF">J2W40_001416</name>
</gene>
<evidence type="ECO:0000256" key="3">
    <source>
        <dbReference type="ARBA" id="ARBA00047942"/>
    </source>
</evidence>
<feature type="region of interest" description="Disordered" evidence="5">
    <location>
        <begin position="288"/>
        <end position="317"/>
    </location>
</feature>
<evidence type="ECO:0000259" key="6">
    <source>
        <dbReference type="Pfam" id="PF01555"/>
    </source>
</evidence>
<dbReference type="InterPro" id="IPR001091">
    <property type="entry name" value="RM_Methyltransferase"/>
</dbReference>
<comment type="caution">
    <text evidence="7">The sequence shown here is derived from an EMBL/GenBank/DDBJ whole genome shotgun (WGS) entry which is preliminary data.</text>
</comment>
<keyword evidence="2" id="KW-0808">Transferase</keyword>
<comment type="catalytic activity">
    <reaction evidence="3">
        <text>a 2'-deoxyadenosine in DNA + S-adenosyl-L-methionine = an N(6)-methyl-2'-deoxyadenosine in DNA + S-adenosyl-L-homocysteine + H(+)</text>
        <dbReference type="Rhea" id="RHEA:15197"/>
        <dbReference type="Rhea" id="RHEA-COMP:12418"/>
        <dbReference type="Rhea" id="RHEA-COMP:12419"/>
        <dbReference type="ChEBI" id="CHEBI:15378"/>
        <dbReference type="ChEBI" id="CHEBI:57856"/>
        <dbReference type="ChEBI" id="CHEBI:59789"/>
        <dbReference type="ChEBI" id="CHEBI:90615"/>
        <dbReference type="ChEBI" id="CHEBI:90616"/>
        <dbReference type="EC" id="2.1.1.72"/>
    </reaction>
</comment>
<dbReference type="GO" id="GO:0032259">
    <property type="term" value="P:methylation"/>
    <property type="evidence" value="ECO:0007669"/>
    <property type="project" value="UniProtKB-KW"/>
</dbReference>
<dbReference type="EC" id="2.1.1.-" evidence="4"/>
<evidence type="ECO:0000256" key="4">
    <source>
        <dbReference type="RuleBase" id="RU362026"/>
    </source>
</evidence>
<accession>A0ABU1WZJ2</accession>
<dbReference type="InterPro" id="IPR002941">
    <property type="entry name" value="DNA_methylase_N4/N6"/>
</dbReference>
<comment type="similarity">
    <text evidence="4">Belongs to the N(4)/N(6)-methyltransferase family.</text>
</comment>
<protein>
    <recommendedName>
        <fullName evidence="4">Methyltransferase</fullName>
        <ecNumber evidence="4">2.1.1.-</ecNumber>
    </recommendedName>
</protein>
<proteinExistence type="inferred from homology"/>
<evidence type="ECO:0000256" key="1">
    <source>
        <dbReference type="ARBA" id="ARBA00022603"/>
    </source>
</evidence>
<feature type="domain" description="DNA methylase N-4/N-6" evidence="6">
    <location>
        <begin position="34"/>
        <end position="275"/>
    </location>
</feature>
<dbReference type="Gene3D" id="3.40.50.150">
    <property type="entry name" value="Vaccinia Virus protein VP39"/>
    <property type="match status" value="1"/>
</dbReference>
<name>A0ABU1WZJ2_SPHXE</name>
<dbReference type="Pfam" id="PF01555">
    <property type="entry name" value="N6_N4_Mtase"/>
    <property type="match status" value="1"/>
</dbReference>
<dbReference type="SUPFAM" id="SSF53335">
    <property type="entry name" value="S-adenosyl-L-methionine-dependent methyltransferases"/>
    <property type="match status" value="1"/>
</dbReference>
<keyword evidence="1 7" id="KW-0489">Methyltransferase</keyword>
<dbReference type="Proteomes" id="UP001267638">
    <property type="component" value="Unassembled WGS sequence"/>
</dbReference>
<reference evidence="7 8" key="1">
    <citation type="submission" date="2023-07" db="EMBL/GenBank/DDBJ databases">
        <title>Sorghum-associated microbial communities from plants grown in Nebraska, USA.</title>
        <authorList>
            <person name="Schachtman D."/>
        </authorList>
    </citation>
    <scope>NUCLEOTIDE SEQUENCE [LARGE SCALE GENOMIC DNA]</scope>
    <source>
        <strain evidence="7 8">4256</strain>
    </source>
</reference>
<evidence type="ECO:0000256" key="2">
    <source>
        <dbReference type="ARBA" id="ARBA00022679"/>
    </source>
</evidence>
<evidence type="ECO:0000256" key="5">
    <source>
        <dbReference type="SAM" id="MobiDB-lite"/>
    </source>
</evidence>
<dbReference type="PRINTS" id="PR00508">
    <property type="entry name" value="S21N4MTFRASE"/>
</dbReference>
<evidence type="ECO:0000313" key="7">
    <source>
        <dbReference type="EMBL" id="MDR7154604.1"/>
    </source>
</evidence>